<dbReference type="KEGG" id="mvd:AWU67_04520"/>
<reference evidence="2 3" key="1">
    <citation type="journal article" date="2016" name="J. Biotechnol.">
        <title>First complete genome sequence of a species in the genus Microterricola, an extremophilic cold active enzyme producing bacterial strain ERGS5:02 isolated from Sikkim Himalaya.</title>
        <authorList>
            <person name="Himanshu"/>
            <person name="Swarnkar M.K."/>
            <person name="Singh D."/>
            <person name="Kumar R."/>
        </authorList>
    </citation>
    <scope>NUCLEOTIDE SEQUENCE [LARGE SCALE GENOMIC DNA]</scope>
    <source>
        <strain evidence="2 3">ERGS5:02</strain>
    </source>
</reference>
<sequence>MTTRQSFILTAQLTLGAPSPLNTCVSQGVAAWAAAAGLPYPDRAFSAEDVAAALGTNYGGPKRTTAHVTAIATAARLGLDGYRWIAAADARPGDWLVWPDYDHITVLFDGPEHALRSIGAGGPTGIVNYQPQGGGGNPASYFLGAIRPPFAADPAPAPAPTELPRTSTEEDGQPGSVFYARLQLWGALYGGYEGPIDGDMGANSWAAVQVNLARESGYTGPLDGAPGANTYKAMQRWAARYGYTGPVDGDLGPNSYRAIARALNTL</sequence>
<dbReference type="SUPFAM" id="SSF47090">
    <property type="entry name" value="PGBD-like"/>
    <property type="match status" value="1"/>
</dbReference>
<dbReference type="Gene3D" id="1.10.101.10">
    <property type="entry name" value="PGBD-like superfamily/PGBD"/>
    <property type="match status" value="1"/>
</dbReference>
<evidence type="ECO:0008006" key="4">
    <source>
        <dbReference type="Google" id="ProtNLM"/>
    </source>
</evidence>
<protein>
    <recommendedName>
        <fullName evidence="4">Peptidoglycan binding domain-containing protein</fullName>
    </recommendedName>
</protein>
<dbReference type="InterPro" id="IPR036366">
    <property type="entry name" value="PGBDSf"/>
</dbReference>
<dbReference type="Proteomes" id="UP000058305">
    <property type="component" value="Chromosome"/>
</dbReference>
<evidence type="ECO:0000256" key="1">
    <source>
        <dbReference type="SAM" id="MobiDB-lite"/>
    </source>
</evidence>
<feature type="region of interest" description="Disordered" evidence="1">
    <location>
        <begin position="153"/>
        <end position="172"/>
    </location>
</feature>
<dbReference type="InterPro" id="IPR036365">
    <property type="entry name" value="PGBD-like_sf"/>
</dbReference>
<dbReference type="RefSeq" id="WP_067226927.1">
    <property type="nucleotide sequence ID" value="NZ_CP014145.1"/>
</dbReference>
<organism evidence="2 3">
    <name type="scientific">Microterricola viridarii</name>
    <dbReference type="NCBI Taxonomy" id="412690"/>
    <lineage>
        <taxon>Bacteria</taxon>
        <taxon>Bacillati</taxon>
        <taxon>Actinomycetota</taxon>
        <taxon>Actinomycetes</taxon>
        <taxon>Micrococcales</taxon>
        <taxon>Microbacteriaceae</taxon>
        <taxon>Microterricola</taxon>
    </lineage>
</organism>
<dbReference type="OrthoDB" id="8210007at2"/>
<reference evidence="3" key="2">
    <citation type="submission" date="2016-01" db="EMBL/GenBank/DDBJ databases">
        <title>First complete genome sequence of a species in the genus Microterricola, an extremophilic cold active enzyme producing strain ERGS5:02 isolated from Sikkim Himalaya.</title>
        <authorList>
            <person name="Kumar R."/>
            <person name="Singh D."/>
            <person name="Swarnkar M.K."/>
        </authorList>
    </citation>
    <scope>NUCLEOTIDE SEQUENCE [LARGE SCALE GENOMIC DNA]</scope>
    <source>
        <strain evidence="3">ERGS5:02</strain>
    </source>
</reference>
<name>A0A109QWK9_9MICO</name>
<evidence type="ECO:0000313" key="2">
    <source>
        <dbReference type="EMBL" id="AMB58233.1"/>
    </source>
</evidence>
<evidence type="ECO:0000313" key="3">
    <source>
        <dbReference type="Proteomes" id="UP000058305"/>
    </source>
</evidence>
<dbReference type="AlphaFoldDB" id="A0A109QWK9"/>
<keyword evidence="3" id="KW-1185">Reference proteome</keyword>
<dbReference type="EMBL" id="CP014145">
    <property type="protein sequence ID" value="AMB58233.1"/>
    <property type="molecule type" value="Genomic_DNA"/>
</dbReference>
<proteinExistence type="predicted"/>
<accession>A0A109QWK9</accession>
<gene>
    <name evidence="2" type="ORF">AWU67_04520</name>
</gene>